<dbReference type="EMBL" id="NFEZ01000004">
    <property type="protein sequence ID" value="PLT43961.1"/>
    <property type="molecule type" value="Genomic_DNA"/>
</dbReference>
<keyword evidence="2" id="KW-0472">Membrane</keyword>
<evidence type="ECO:0000256" key="2">
    <source>
        <dbReference type="SAM" id="Phobius"/>
    </source>
</evidence>
<keyword evidence="4" id="KW-1185">Reference proteome</keyword>
<accession>A0A2N5N0V0</accession>
<evidence type="ECO:0000256" key="1">
    <source>
        <dbReference type="SAM" id="MobiDB-lite"/>
    </source>
</evidence>
<dbReference type="SUPFAM" id="SSF103473">
    <property type="entry name" value="MFS general substrate transporter"/>
    <property type="match status" value="1"/>
</dbReference>
<protein>
    <submittedName>
        <fullName evidence="3">Uncharacterized protein</fullName>
    </submittedName>
</protein>
<feature type="transmembrane region" description="Helical" evidence="2">
    <location>
        <begin position="37"/>
        <end position="58"/>
    </location>
</feature>
<dbReference type="RefSeq" id="WP_146000490.1">
    <property type="nucleotide sequence ID" value="NZ_NFEZ01000004.1"/>
</dbReference>
<gene>
    <name evidence="3" type="ORF">B8V81_2392</name>
</gene>
<organism evidence="3 4">
    <name type="scientific">Paenibacillus pasadenensis</name>
    <dbReference type="NCBI Taxonomy" id="217090"/>
    <lineage>
        <taxon>Bacteria</taxon>
        <taxon>Bacillati</taxon>
        <taxon>Bacillota</taxon>
        <taxon>Bacilli</taxon>
        <taxon>Bacillales</taxon>
        <taxon>Paenibacillaceae</taxon>
        <taxon>Paenibacillus</taxon>
    </lineage>
</organism>
<sequence>MMEKNRSTTRERAAVSGRSGQLAGGGSQNGRKNGSAIVTYLLLLNFIFIALFMGAVLGVERIEGYKIATTEYYGLMNIGGIFIALTLLLAVALYAVVMLPITLAANRWLRHPLLQTALFTGLFLWAGQLQYRDYPLDFREGYGLSPWTSWWMFGLAGLLYAGANLLLGRLAGRERPLGLLMQHQGYFS</sequence>
<comment type="caution">
    <text evidence="3">The sequence shown here is derived from an EMBL/GenBank/DDBJ whole genome shotgun (WGS) entry which is preliminary data.</text>
</comment>
<reference evidence="3 4" key="1">
    <citation type="submission" date="2017-05" db="EMBL/GenBank/DDBJ databases">
        <title>Functional genome analysis of Paenibacillus pasadenensis strain R16: insights on endophytic life style and antifungal activity.</title>
        <authorList>
            <person name="Passera A."/>
            <person name="Marcolungo L."/>
            <person name="Casati P."/>
            <person name="Brasca M."/>
            <person name="Quaglino F."/>
            <person name="Delledonne M."/>
        </authorList>
    </citation>
    <scope>NUCLEOTIDE SEQUENCE [LARGE SCALE GENOMIC DNA]</scope>
    <source>
        <strain evidence="3 4">R16</strain>
    </source>
</reference>
<evidence type="ECO:0000313" key="4">
    <source>
        <dbReference type="Proteomes" id="UP000234789"/>
    </source>
</evidence>
<feature type="transmembrane region" description="Helical" evidence="2">
    <location>
        <begin position="151"/>
        <end position="172"/>
    </location>
</feature>
<feature type="compositionally biased region" description="Basic and acidic residues" evidence="1">
    <location>
        <begin position="1"/>
        <end position="13"/>
    </location>
</feature>
<dbReference type="InterPro" id="IPR036259">
    <property type="entry name" value="MFS_trans_sf"/>
</dbReference>
<name>A0A2N5N0V0_9BACL</name>
<keyword evidence="2" id="KW-1133">Transmembrane helix</keyword>
<proteinExistence type="predicted"/>
<evidence type="ECO:0000313" key="3">
    <source>
        <dbReference type="EMBL" id="PLT43961.1"/>
    </source>
</evidence>
<keyword evidence="2" id="KW-0812">Transmembrane</keyword>
<feature type="region of interest" description="Disordered" evidence="1">
    <location>
        <begin position="1"/>
        <end position="30"/>
    </location>
</feature>
<dbReference type="AlphaFoldDB" id="A0A2N5N0V0"/>
<feature type="transmembrane region" description="Helical" evidence="2">
    <location>
        <begin position="78"/>
        <end position="101"/>
    </location>
</feature>
<feature type="transmembrane region" description="Helical" evidence="2">
    <location>
        <begin position="113"/>
        <end position="131"/>
    </location>
</feature>
<dbReference type="Proteomes" id="UP000234789">
    <property type="component" value="Unassembled WGS sequence"/>
</dbReference>